<dbReference type="Pfam" id="PF10536">
    <property type="entry name" value="PMD"/>
    <property type="match status" value="1"/>
</dbReference>
<dbReference type="InterPro" id="IPR019557">
    <property type="entry name" value="AminoTfrase-like_pln_mobile"/>
</dbReference>
<dbReference type="Proteomes" id="UP000829196">
    <property type="component" value="Unassembled WGS sequence"/>
</dbReference>
<dbReference type="PANTHER" id="PTHR46033">
    <property type="entry name" value="PROTEIN MAIN-LIKE 2"/>
    <property type="match status" value="1"/>
</dbReference>
<feature type="region of interest" description="Disordered" evidence="1">
    <location>
        <begin position="1"/>
        <end position="24"/>
    </location>
</feature>
<sequence length="204" mass="23148">MAERTRRRRGGRRSTHDENVDEPIREMSIASLGSSHRAHDPDQASPLVASTHLRTAREWPVECPRMIYVLRNLGLHNIRHLQFIRLDHNLITALVERWCPLTNTFHFTVGEMTITLQDVQVILGLRIDGPAVVGPNVVGLGRRWESWPDCCDELLGTHPGRETVYHAPGDEDDTATFRMGSSQFESMLPYDGFDGLSTEIHMNN</sequence>
<comment type="caution">
    <text evidence="3">The sequence shown here is derived from an EMBL/GenBank/DDBJ whole genome shotgun (WGS) entry which is preliminary data.</text>
</comment>
<dbReference type="OrthoDB" id="784956at2759"/>
<dbReference type="PANTHER" id="PTHR46033:SF8">
    <property type="entry name" value="PROTEIN MAINTENANCE OF MERISTEMS-LIKE"/>
    <property type="match status" value="1"/>
</dbReference>
<dbReference type="AlphaFoldDB" id="A0A8T3AM46"/>
<accession>A0A8T3AM46</accession>
<organism evidence="3 4">
    <name type="scientific">Dendrobium nobile</name>
    <name type="common">Orchid</name>
    <dbReference type="NCBI Taxonomy" id="94219"/>
    <lineage>
        <taxon>Eukaryota</taxon>
        <taxon>Viridiplantae</taxon>
        <taxon>Streptophyta</taxon>
        <taxon>Embryophyta</taxon>
        <taxon>Tracheophyta</taxon>
        <taxon>Spermatophyta</taxon>
        <taxon>Magnoliopsida</taxon>
        <taxon>Liliopsida</taxon>
        <taxon>Asparagales</taxon>
        <taxon>Orchidaceae</taxon>
        <taxon>Epidendroideae</taxon>
        <taxon>Malaxideae</taxon>
        <taxon>Dendrobiinae</taxon>
        <taxon>Dendrobium</taxon>
    </lineage>
</organism>
<feature type="compositionally biased region" description="Basic residues" evidence="1">
    <location>
        <begin position="1"/>
        <end position="13"/>
    </location>
</feature>
<keyword evidence="4" id="KW-1185">Reference proteome</keyword>
<protein>
    <recommendedName>
        <fullName evidence="2">Aminotransferase-like plant mobile domain-containing protein</fullName>
    </recommendedName>
</protein>
<feature type="domain" description="Aminotransferase-like plant mobile" evidence="2">
    <location>
        <begin position="74"/>
        <end position="159"/>
    </location>
</feature>
<evidence type="ECO:0000313" key="3">
    <source>
        <dbReference type="EMBL" id="KAI0497021.1"/>
    </source>
</evidence>
<dbReference type="EMBL" id="JAGYWB010000016">
    <property type="protein sequence ID" value="KAI0497021.1"/>
    <property type="molecule type" value="Genomic_DNA"/>
</dbReference>
<evidence type="ECO:0000259" key="2">
    <source>
        <dbReference type="Pfam" id="PF10536"/>
    </source>
</evidence>
<dbReference type="InterPro" id="IPR044824">
    <property type="entry name" value="MAIN-like"/>
</dbReference>
<evidence type="ECO:0000256" key="1">
    <source>
        <dbReference type="SAM" id="MobiDB-lite"/>
    </source>
</evidence>
<evidence type="ECO:0000313" key="4">
    <source>
        <dbReference type="Proteomes" id="UP000829196"/>
    </source>
</evidence>
<proteinExistence type="predicted"/>
<name>A0A8T3AM46_DENNO</name>
<dbReference type="GO" id="GO:0010073">
    <property type="term" value="P:meristem maintenance"/>
    <property type="evidence" value="ECO:0007669"/>
    <property type="project" value="InterPro"/>
</dbReference>
<gene>
    <name evidence="3" type="ORF">KFK09_023349</name>
</gene>
<feature type="compositionally biased region" description="Basic and acidic residues" evidence="1">
    <location>
        <begin position="14"/>
        <end position="24"/>
    </location>
</feature>
<reference evidence="3" key="1">
    <citation type="journal article" date="2022" name="Front. Genet.">
        <title>Chromosome-Scale Assembly of the Dendrobium nobile Genome Provides Insights Into the Molecular Mechanism of the Biosynthesis of the Medicinal Active Ingredient of Dendrobium.</title>
        <authorList>
            <person name="Xu Q."/>
            <person name="Niu S.-C."/>
            <person name="Li K.-L."/>
            <person name="Zheng P.-J."/>
            <person name="Zhang X.-J."/>
            <person name="Jia Y."/>
            <person name="Liu Y."/>
            <person name="Niu Y.-X."/>
            <person name="Yu L.-H."/>
            <person name="Chen D.-F."/>
            <person name="Zhang G.-Q."/>
        </authorList>
    </citation>
    <scope>NUCLEOTIDE SEQUENCE</scope>
    <source>
        <tissue evidence="3">Leaf</tissue>
    </source>
</reference>